<evidence type="ECO:0000256" key="6">
    <source>
        <dbReference type="RuleBase" id="RU910714"/>
    </source>
</evidence>
<dbReference type="PANTHER" id="PTHR22981:SF7">
    <property type="entry name" value="3-HYDROXYISOBUTYRATE DEHYDROGENASE, MITOCHONDRIAL"/>
    <property type="match status" value="1"/>
</dbReference>
<protein>
    <recommendedName>
        <fullName evidence="6">3-hydroxyisobutyrate dehydrogenase</fullName>
        <shortName evidence="6">HIBADH</shortName>
        <ecNumber evidence="6">1.1.1.31</ecNumber>
    </recommendedName>
</protein>
<dbReference type="UniPathway" id="UPA00362"/>
<dbReference type="InterPro" id="IPR008927">
    <property type="entry name" value="6-PGluconate_DH-like_C_sf"/>
</dbReference>
<dbReference type="Gene3D" id="1.10.1040.10">
    <property type="entry name" value="N-(1-d-carboxylethyl)-l-norvaline Dehydrogenase, domain 2"/>
    <property type="match status" value="1"/>
</dbReference>
<feature type="active site" evidence="5">
    <location>
        <position position="172"/>
    </location>
</feature>
<name>A0A2S6N2H5_RHOGL</name>
<dbReference type="SUPFAM" id="SSF51735">
    <property type="entry name" value="NAD(P)-binding Rossmann-fold domains"/>
    <property type="match status" value="1"/>
</dbReference>
<dbReference type="GO" id="GO:0008442">
    <property type="term" value="F:3-hydroxyisobutyrate dehydrogenase activity"/>
    <property type="evidence" value="ECO:0007669"/>
    <property type="project" value="UniProtKB-EC"/>
</dbReference>
<dbReference type="InterPro" id="IPR029154">
    <property type="entry name" value="HIBADH-like_NADP-bd"/>
</dbReference>
<keyword evidence="4 6" id="KW-0520">NAD</keyword>
<dbReference type="InterPro" id="IPR013328">
    <property type="entry name" value="6PGD_dom2"/>
</dbReference>
<accession>A0A2S6N2H5</accession>
<dbReference type="InterPro" id="IPR002204">
    <property type="entry name" value="3-OH-isobutyrate_DH-rel_CS"/>
</dbReference>
<gene>
    <name evidence="9" type="ORF">CCS01_23380</name>
</gene>
<dbReference type="Gene3D" id="3.40.50.720">
    <property type="entry name" value="NAD(P)-binding Rossmann-like Domain"/>
    <property type="match status" value="1"/>
</dbReference>
<dbReference type="Pfam" id="PF03446">
    <property type="entry name" value="NAD_binding_2"/>
    <property type="match status" value="1"/>
</dbReference>
<reference evidence="9 10" key="1">
    <citation type="journal article" date="2018" name="Arch. Microbiol.">
        <title>New insights into the metabolic potential of the phototrophic purple bacterium Rhodopila globiformis DSM 161(T) from its draft genome sequence and evidence for a vanadium-dependent nitrogenase.</title>
        <authorList>
            <person name="Imhoff J.F."/>
            <person name="Rahn T."/>
            <person name="Kunzel S."/>
            <person name="Neulinger S.C."/>
        </authorList>
    </citation>
    <scope>NUCLEOTIDE SEQUENCE [LARGE SCALE GENOMIC DNA]</scope>
    <source>
        <strain evidence="9 10">DSM 161</strain>
    </source>
</reference>
<dbReference type="Pfam" id="PF14833">
    <property type="entry name" value="NAD_binding_11"/>
    <property type="match status" value="1"/>
</dbReference>
<keyword evidence="3 6" id="KW-0560">Oxidoreductase</keyword>
<keyword evidence="2 6" id="KW-0101">Branched-chain amino acid catabolism</keyword>
<proteinExistence type="inferred from homology"/>
<dbReference type="RefSeq" id="WP_104521231.1">
    <property type="nucleotide sequence ID" value="NZ_NHRY01000237.1"/>
</dbReference>
<sequence length="299" mass="30588">MATIGFIGLGNMGGPMAANLVKAGHSVTGYDLNLGALELLAKAGGKTAASAAEATKGADTVITMLPAGQHVRDVYLHQGGVIETVKAARPLLIDCSTIDVETARAVTAAAVTAGLAMLDAPVSGGTAGAQNATLTFMVGGTDDAFARGRQILEAMGKNIFHAGGPGAGQAVKICNNMMLAINMIGVSEGFLLAQKLGLDWSKLHQICATATSNSWALSSYCPAPGPVPNAPSNRDYAPGFAAALMAKDVKLSQEAADATGTPTPLGAQALRFYQQVVDEGQGGKDFSVVFRWLSQQKRG</sequence>
<evidence type="ECO:0000313" key="9">
    <source>
        <dbReference type="EMBL" id="PPQ28813.1"/>
    </source>
</evidence>
<dbReference type="AlphaFoldDB" id="A0A2S6N2H5"/>
<evidence type="ECO:0000313" key="10">
    <source>
        <dbReference type="Proteomes" id="UP000239724"/>
    </source>
</evidence>
<comment type="catalytic activity">
    <reaction evidence="6">
        <text>3-hydroxy-2-methylpropanoate + NAD(+) = 2-methyl-3-oxopropanoate + NADH + H(+)</text>
        <dbReference type="Rhea" id="RHEA:17681"/>
        <dbReference type="ChEBI" id="CHEBI:11805"/>
        <dbReference type="ChEBI" id="CHEBI:15378"/>
        <dbReference type="ChEBI" id="CHEBI:57540"/>
        <dbReference type="ChEBI" id="CHEBI:57700"/>
        <dbReference type="ChEBI" id="CHEBI:57945"/>
        <dbReference type="EC" id="1.1.1.31"/>
    </reaction>
</comment>
<dbReference type="GO" id="GO:0050661">
    <property type="term" value="F:NADP binding"/>
    <property type="evidence" value="ECO:0007669"/>
    <property type="project" value="InterPro"/>
</dbReference>
<dbReference type="InterPro" id="IPR011548">
    <property type="entry name" value="HIBADH"/>
</dbReference>
<feature type="domain" description="3-hydroxyisobutyrate dehydrogenase-like NAD-binding" evidence="8">
    <location>
        <begin position="166"/>
        <end position="292"/>
    </location>
</feature>
<evidence type="ECO:0000256" key="3">
    <source>
        <dbReference type="ARBA" id="ARBA00023002"/>
    </source>
</evidence>
<evidence type="ECO:0000259" key="7">
    <source>
        <dbReference type="Pfam" id="PF03446"/>
    </source>
</evidence>
<evidence type="ECO:0000256" key="2">
    <source>
        <dbReference type="ARBA" id="ARBA00022456"/>
    </source>
</evidence>
<dbReference type="InterPro" id="IPR006115">
    <property type="entry name" value="6PGDH_NADP-bd"/>
</dbReference>
<keyword evidence="10" id="KW-1185">Reference proteome</keyword>
<dbReference type="InterPro" id="IPR036291">
    <property type="entry name" value="NAD(P)-bd_dom_sf"/>
</dbReference>
<dbReference type="GO" id="GO:0006574">
    <property type="term" value="P:L-valine catabolic process"/>
    <property type="evidence" value="ECO:0007669"/>
    <property type="project" value="UniProtKB-UniPathway"/>
</dbReference>
<dbReference type="FunFam" id="1.10.1040.10:FF:000006">
    <property type="entry name" value="3-hydroxyisobutyrate dehydrogenase"/>
    <property type="match status" value="1"/>
</dbReference>
<comment type="caution">
    <text evidence="9">The sequence shown here is derived from an EMBL/GenBank/DDBJ whole genome shotgun (WGS) entry which is preliminary data.</text>
</comment>
<dbReference type="OrthoDB" id="7340804at2"/>
<dbReference type="PANTHER" id="PTHR22981">
    <property type="entry name" value="3-HYDROXYISOBUTYRATE DEHYDROGENASE-RELATED"/>
    <property type="match status" value="1"/>
</dbReference>
<evidence type="ECO:0000256" key="5">
    <source>
        <dbReference type="PIRSR" id="PIRSR000103-1"/>
    </source>
</evidence>
<feature type="domain" description="6-phosphogluconate dehydrogenase NADP-binding" evidence="7">
    <location>
        <begin position="3"/>
        <end position="163"/>
    </location>
</feature>
<evidence type="ECO:0000256" key="1">
    <source>
        <dbReference type="ARBA" id="ARBA00009080"/>
    </source>
</evidence>
<dbReference type="PIRSF" id="PIRSF000103">
    <property type="entry name" value="HIBADH"/>
    <property type="match status" value="1"/>
</dbReference>
<dbReference type="NCBIfam" id="TIGR01692">
    <property type="entry name" value="HIBADH"/>
    <property type="match status" value="1"/>
</dbReference>
<dbReference type="EMBL" id="NHRY01000237">
    <property type="protein sequence ID" value="PPQ28813.1"/>
    <property type="molecule type" value="Genomic_DNA"/>
</dbReference>
<evidence type="ECO:0000259" key="8">
    <source>
        <dbReference type="Pfam" id="PF14833"/>
    </source>
</evidence>
<organism evidence="9 10">
    <name type="scientific">Rhodopila globiformis</name>
    <name type="common">Rhodopseudomonas globiformis</name>
    <dbReference type="NCBI Taxonomy" id="1071"/>
    <lineage>
        <taxon>Bacteria</taxon>
        <taxon>Pseudomonadati</taxon>
        <taxon>Pseudomonadota</taxon>
        <taxon>Alphaproteobacteria</taxon>
        <taxon>Acetobacterales</taxon>
        <taxon>Acetobacteraceae</taxon>
        <taxon>Rhodopila</taxon>
    </lineage>
</organism>
<dbReference type="SUPFAM" id="SSF48179">
    <property type="entry name" value="6-phosphogluconate dehydrogenase C-terminal domain-like"/>
    <property type="match status" value="1"/>
</dbReference>
<dbReference type="GO" id="GO:0051287">
    <property type="term" value="F:NAD binding"/>
    <property type="evidence" value="ECO:0007669"/>
    <property type="project" value="InterPro"/>
</dbReference>
<comment type="pathway">
    <text evidence="6">Amino-acid degradation; L-valine degradation.</text>
</comment>
<evidence type="ECO:0000256" key="4">
    <source>
        <dbReference type="ARBA" id="ARBA00023027"/>
    </source>
</evidence>
<dbReference type="InterPro" id="IPR015815">
    <property type="entry name" value="HIBADH-related"/>
</dbReference>
<dbReference type="EC" id="1.1.1.31" evidence="6"/>
<dbReference type="Proteomes" id="UP000239724">
    <property type="component" value="Unassembled WGS sequence"/>
</dbReference>
<comment type="similarity">
    <text evidence="1 6">Belongs to the HIBADH-related family.</text>
</comment>
<dbReference type="PROSITE" id="PS00895">
    <property type="entry name" value="3_HYDROXYISOBUT_DH"/>
    <property type="match status" value="1"/>
</dbReference>